<evidence type="ECO:0000256" key="9">
    <source>
        <dbReference type="ARBA" id="ARBA00023157"/>
    </source>
</evidence>
<evidence type="ECO:0000256" key="6">
    <source>
        <dbReference type="ARBA" id="ARBA00022989"/>
    </source>
</evidence>
<comment type="subcellular location">
    <subcellularLocation>
        <location evidence="1">Membrane</location>
        <topology evidence="1">Multi-pass membrane protein</topology>
    </subcellularLocation>
</comment>
<keyword evidence="8 12" id="KW-0472">Membrane</keyword>
<dbReference type="InterPro" id="IPR003752">
    <property type="entry name" value="DiS_bond_form_DsbB/BdbC"/>
</dbReference>
<sequence length="147" mass="16579">MNPEKIPPEKRAENQQWLFLFGAWLIAALSTLGSLFFSEVMELVPCVLCWYQRIFLFPLAIILFVGLFPLDKNAVRYALPLAIIGLLFTVYHCLLFYGLIPETMQPCSQGVSCSDDSMILFGFLPIPLLSLAAFSSIIFLLLKVRKA</sequence>
<comment type="similarity">
    <text evidence="2">Belongs to the DsbB family. BdbC subfamily.</text>
</comment>
<keyword evidence="7" id="KW-0560">Oxidoreductase</keyword>
<dbReference type="EMBL" id="UOFB01000430">
    <property type="protein sequence ID" value="VAW50055.1"/>
    <property type="molecule type" value="Genomic_DNA"/>
</dbReference>
<keyword evidence="11" id="KW-0676">Redox-active center</keyword>
<dbReference type="InterPro" id="IPR023380">
    <property type="entry name" value="DsbB-like_sf"/>
</dbReference>
<protein>
    <submittedName>
        <fullName evidence="13">Oxidoreductase, phage-associated</fullName>
    </submittedName>
</protein>
<dbReference type="AlphaFoldDB" id="A0A3B0W2J6"/>
<gene>
    <name evidence="13" type="ORF">MNBD_GAMMA04-2118</name>
</gene>
<keyword evidence="10" id="KW-0143">Chaperone</keyword>
<dbReference type="InterPro" id="IPR012187">
    <property type="entry name" value="Disulphide_bond_form_BdbC"/>
</dbReference>
<organism evidence="13">
    <name type="scientific">hydrothermal vent metagenome</name>
    <dbReference type="NCBI Taxonomy" id="652676"/>
    <lineage>
        <taxon>unclassified sequences</taxon>
        <taxon>metagenomes</taxon>
        <taxon>ecological metagenomes</taxon>
    </lineage>
</organism>
<dbReference type="Gene3D" id="1.20.1550.10">
    <property type="entry name" value="DsbB-like"/>
    <property type="match status" value="1"/>
</dbReference>
<evidence type="ECO:0000256" key="12">
    <source>
        <dbReference type="SAM" id="Phobius"/>
    </source>
</evidence>
<feature type="transmembrane region" description="Helical" evidence="12">
    <location>
        <begin position="50"/>
        <end position="70"/>
    </location>
</feature>
<dbReference type="GO" id="GO:0016020">
    <property type="term" value="C:membrane"/>
    <property type="evidence" value="ECO:0007669"/>
    <property type="project" value="UniProtKB-SubCell"/>
</dbReference>
<feature type="transmembrane region" description="Helical" evidence="12">
    <location>
        <begin position="119"/>
        <end position="142"/>
    </location>
</feature>
<dbReference type="GO" id="GO:0006457">
    <property type="term" value="P:protein folding"/>
    <property type="evidence" value="ECO:0007669"/>
    <property type="project" value="InterPro"/>
</dbReference>
<reference evidence="13" key="1">
    <citation type="submission" date="2018-06" db="EMBL/GenBank/DDBJ databases">
        <authorList>
            <person name="Zhirakovskaya E."/>
        </authorList>
    </citation>
    <scope>NUCLEOTIDE SEQUENCE</scope>
</reference>
<keyword evidence="5" id="KW-0249">Electron transport</keyword>
<evidence type="ECO:0000256" key="4">
    <source>
        <dbReference type="ARBA" id="ARBA00022692"/>
    </source>
</evidence>
<name>A0A3B0W2J6_9ZZZZ</name>
<accession>A0A3B0W2J6</accession>
<keyword evidence="9" id="KW-1015">Disulfide bond</keyword>
<keyword evidence="4 12" id="KW-0812">Transmembrane</keyword>
<evidence type="ECO:0000256" key="5">
    <source>
        <dbReference type="ARBA" id="ARBA00022982"/>
    </source>
</evidence>
<evidence type="ECO:0000256" key="2">
    <source>
        <dbReference type="ARBA" id="ARBA00007602"/>
    </source>
</evidence>
<evidence type="ECO:0000313" key="13">
    <source>
        <dbReference type="EMBL" id="VAW50055.1"/>
    </source>
</evidence>
<keyword evidence="6 12" id="KW-1133">Transmembrane helix</keyword>
<evidence type="ECO:0000256" key="3">
    <source>
        <dbReference type="ARBA" id="ARBA00022448"/>
    </source>
</evidence>
<evidence type="ECO:0000256" key="1">
    <source>
        <dbReference type="ARBA" id="ARBA00004141"/>
    </source>
</evidence>
<evidence type="ECO:0000256" key="10">
    <source>
        <dbReference type="ARBA" id="ARBA00023186"/>
    </source>
</evidence>
<dbReference type="PIRSF" id="PIRSF036659">
    <property type="entry name" value="BdbC"/>
    <property type="match status" value="1"/>
</dbReference>
<feature type="transmembrane region" description="Helical" evidence="12">
    <location>
        <begin position="17"/>
        <end position="38"/>
    </location>
</feature>
<evidence type="ECO:0000256" key="7">
    <source>
        <dbReference type="ARBA" id="ARBA00023002"/>
    </source>
</evidence>
<evidence type="ECO:0000256" key="8">
    <source>
        <dbReference type="ARBA" id="ARBA00023136"/>
    </source>
</evidence>
<dbReference type="PANTHER" id="PTHR43469:SF1">
    <property type="entry name" value="SPBETA PROPHAGE-DERIVED DISULFIDE BOND FORMATION PROTEIN B"/>
    <property type="match status" value="1"/>
</dbReference>
<dbReference type="PANTHER" id="PTHR43469">
    <property type="entry name" value="DISULFIDE FORMATION PROTEIN-RELATED"/>
    <property type="match status" value="1"/>
</dbReference>
<keyword evidence="3" id="KW-0813">Transport</keyword>
<proteinExistence type="inferred from homology"/>
<feature type="transmembrane region" description="Helical" evidence="12">
    <location>
        <begin position="77"/>
        <end position="99"/>
    </location>
</feature>
<dbReference type="Pfam" id="PF02600">
    <property type="entry name" value="DsbB"/>
    <property type="match status" value="1"/>
</dbReference>
<dbReference type="SUPFAM" id="SSF158442">
    <property type="entry name" value="DsbB-like"/>
    <property type="match status" value="1"/>
</dbReference>
<dbReference type="GO" id="GO:0015035">
    <property type="term" value="F:protein-disulfide reductase activity"/>
    <property type="evidence" value="ECO:0007669"/>
    <property type="project" value="InterPro"/>
</dbReference>
<evidence type="ECO:0000256" key="11">
    <source>
        <dbReference type="ARBA" id="ARBA00023284"/>
    </source>
</evidence>